<dbReference type="InterPro" id="IPR009056">
    <property type="entry name" value="Cyt_c-like_dom"/>
</dbReference>
<keyword evidence="7" id="KW-1185">Reference proteome</keyword>
<proteinExistence type="predicted"/>
<dbReference type="EC" id="1.1.5.-" evidence="6"/>
<dbReference type="PROSITE" id="PS51007">
    <property type="entry name" value="CYTC"/>
    <property type="match status" value="1"/>
</dbReference>
<keyword evidence="1 4" id="KW-0349">Heme</keyword>
<dbReference type="Proteomes" id="UP000320496">
    <property type="component" value="Chromosome"/>
</dbReference>
<keyword evidence="2 4" id="KW-0479">Metal-binding</keyword>
<name>A0A517ZCT3_9PLAN</name>
<gene>
    <name evidence="6" type="primary">yliI</name>
    <name evidence="6" type="ORF">Mal4_46170</name>
</gene>
<evidence type="ECO:0000256" key="1">
    <source>
        <dbReference type="ARBA" id="ARBA00022617"/>
    </source>
</evidence>
<dbReference type="InterPro" id="IPR013427">
    <property type="entry name" value="Haem-bd_dom_put"/>
</dbReference>
<dbReference type="OrthoDB" id="9770043at2"/>
<evidence type="ECO:0000256" key="4">
    <source>
        <dbReference type="PROSITE-ProRule" id="PRU00433"/>
    </source>
</evidence>
<dbReference type="SUPFAM" id="SSF46626">
    <property type="entry name" value="Cytochrome c"/>
    <property type="match status" value="1"/>
</dbReference>
<dbReference type="SUPFAM" id="SSF50952">
    <property type="entry name" value="Soluble quinoprotein glucose dehydrogenase"/>
    <property type="match status" value="1"/>
</dbReference>
<feature type="domain" description="Cytochrome c" evidence="5">
    <location>
        <begin position="809"/>
        <end position="947"/>
    </location>
</feature>
<dbReference type="Gene3D" id="1.10.760.10">
    <property type="entry name" value="Cytochrome c-like domain"/>
    <property type="match status" value="1"/>
</dbReference>
<dbReference type="AlphaFoldDB" id="A0A517ZCT3"/>
<keyword evidence="6" id="KW-0560">Oxidoreductase</keyword>
<dbReference type="PANTHER" id="PTHR19328:SF75">
    <property type="entry name" value="ALDOSE SUGAR DEHYDROGENASE YLII"/>
    <property type="match status" value="1"/>
</dbReference>
<dbReference type="EMBL" id="CP036275">
    <property type="protein sequence ID" value="QDU40261.1"/>
    <property type="molecule type" value="Genomic_DNA"/>
</dbReference>
<accession>A0A517ZCT3</accession>
<dbReference type="GO" id="GO:0016491">
    <property type="term" value="F:oxidoreductase activity"/>
    <property type="evidence" value="ECO:0007669"/>
    <property type="project" value="UniProtKB-KW"/>
</dbReference>
<organism evidence="6 7">
    <name type="scientific">Maioricimonas rarisocia</name>
    <dbReference type="NCBI Taxonomy" id="2528026"/>
    <lineage>
        <taxon>Bacteria</taxon>
        <taxon>Pseudomonadati</taxon>
        <taxon>Planctomycetota</taxon>
        <taxon>Planctomycetia</taxon>
        <taxon>Planctomycetales</taxon>
        <taxon>Planctomycetaceae</taxon>
        <taxon>Maioricimonas</taxon>
    </lineage>
</organism>
<evidence type="ECO:0000256" key="2">
    <source>
        <dbReference type="ARBA" id="ARBA00022723"/>
    </source>
</evidence>
<dbReference type="InterPro" id="IPR011041">
    <property type="entry name" value="Quinoprot_gluc/sorb_DH_b-prop"/>
</dbReference>
<reference evidence="6 7" key="1">
    <citation type="submission" date="2019-02" db="EMBL/GenBank/DDBJ databases">
        <title>Deep-cultivation of Planctomycetes and their phenomic and genomic characterization uncovers novel biology.</title>
        <authorList>
            <person name="Wiegand S."/>
            <person name="Jogler M."/>
            <person name="Boedeker C."/>
            <person name="Pinto D."/>
            <person name="Vollmers J."/>
            <person name="Rivas-Marin E."/>
            <person name="Kohn T."/>
            <person name="Peeters S.H."/>
            <person name="Heuer A."/>
            <person name="Rast P."/>
            <person name="Oberbeckmann S."/>
            <person name="Bunk B."/>
            <person name="Jeske O."/>
            <person name="Meyerdierks A."/>
            <person name="Storesund J.E."/>
            <person name="Kallscheuer N."/>
            <person name="Luecker S."/>
            <person name="Lage O.M."/>
            <person name="Pohl T."/>
            <person name="Merkel B.J."/>
            <person name="Hornburger P."/>
            <person name="Mueller R.-W."/>
            <person name="Bruemmer F."/>
            <person name="Labrenz M."/>
            <person name="Spormann A.M."/>
            <person name="Op den Camp H."/>
            <person name="Overmann J."/>
            <person name="Amann R."/>
            <person name="Jetten M.S.M."/>
            <person name="Mascher T."/>
            <person name="Medema M.H."/>
            <person name="Devos D.P."/>
            <person name="Kaster A.-K."/>
            <person name="Ovreas L."/>
            <person name="Rohde M."/>
            <person name="Galperin M.Y."/>
            <person name="Jogler C."/>
        </authorList>
    </citation>
    <scope>NUCLEOTIDE SEQUENCE [LARGE SCALE GENOMIC DNA]</scope>
    <source>
        <strain evidence="6 7">Mal4</strain>
    </source>
</reference>
<dbReference type="GO" id="GO:0009055">
    <property type="term" value="F:electron transfer activity"/>
    <property type="evidence" value="ECO:0007669"/>
    <property type="project" value="InterPro"/>
</dbReference>
<dbReference type="InterPro" id="IPR011042">
    <property type="entry name" value="6-blade_b-propeller_TolB-like"/>
</dbReference>
<sequence length="947" mass="104316">MRTPAAAALRPVIFLIAGLFLMVPVGPPLTASETREPWTTSRIVGTPEPPAPYSVERVFDGLEFDRPVDMALEPGSGRLFMLQLDGKLLAFSPDETSPEPVLVHDAHATIEHHSRSYGLTFHPEYEENRQIFLCYVLPGTTEDGTRVSRFRMTDGPQPVVDPESEEILITWPSGGHNGGCLKFGPDGYLYISSGDGVGPFPPDSEETGQDVGDLRATIMRIDVDQPSNGQPYTVPADNPFVDLPDARPEVWAYGFRNPWKMSFNPANGELWCGDVGWELWELVYLVKKGGNYGWSVMEGRQPVRADVKRGPTPILPPIADHPHTEARSVTGGYVYRGDRLEDLQGAYIYGDYVTGKFWALWNDGDSVTRHEEIADTALAIITFGEDRDGNLFVVDYAGGIYRLVPNPREESATPFPRKLSESGLFASTVDHQPAAGVVPYSVNASLWRDGAVAERFVALPGTTSISWNPNRERWGFPEGTVFVRTVSLEEVTGDPTTRQRIETQVLHFDGLEWRAYTYVWNEEQTDAELAPAEGFDTTVDIAGETTSWRIHSRTECLTCHMPRAGFAVGFNIENLNRVHGGEGTATGQLDRLAALGVFDRTIPGKHRQATLVDPYDGSATLDARARSWLHVNCAHCHRRGGGGTAHIELPFTHPLEKTNAIDERPTQGTFGIANARIVAPGNPERSVLYYRLATVGRGHMPYLGSRNVDEDGLQLLHAWIESLGDPSSSGEVPTTLPETIESVGQALQLVRAIDDGLLVKERRDQLIAKGASVEQPEIRGLFERFLPEDRRVRTLGTSADPAAILMLTGDATRGARLFAEAAGVQCRNCHRVAESGKMVGPDLTRIGAQRSRRDLLESILDPSRRIDPKFVTYAVQTDAGRVHSGLVVNETDSSVTLREASGKDVVLQRDEIEDMIAQPKSLMPELLVRDMTAQDVADLLAYLESLR</sequence>
<dbReference type="GO" id="GO:0046872">
    <property type="term" value="F:metal ion binding"/>
    <property type="evidence" value="ECO:0007669"/>
    <property type="project" value="UniProtKB-KW"/>
</dbReference>
<dbReference type="InterPro" id="IPR036909">
    <property type="entry name" value="Cyt_c-like_dom_sf"/>
</dbReference>
<dbReference type="GO" id="GO:0020037">
    <property type="term" value="F:heme binding"/>
    <property type="evidence" value="ECO:0007669"/>
    <property type="project" value="InterPro"/>
</dbReference>
<protein>
    <submittedName>
        <fullName evidence="6">Soluble aldose sugar dehydrogenase YliI</fullName>
        <ecNumber evidence="6">1.1.5.-</ecNumber>
    </submittedName>
</protein>
<dbReference type="KEGG" id="mri:Mal4_46170"/>
<dbReference type="Gene3D" id="2.120.10.30">
    <property type="entry name" value="TolB, C-terminal domain"/>
    <property type="match status" value="1"/>
</dbReference>
<evidence type="ECO:0000259" key="5">
    <source>
        <dbReference type="PROSITE" id="PS51007"/>
    </source>
</evidence>
<dbReference type="InterPro" id="IPR012938">
    <property type="entry name" value="Glc/Sorbosone_DH"/>
</dbReference>
<evidence type="ECO:0000256" key="3">
    <source>
        <dbReference type="ARBA" id="ARBA00023004"/>
    </source>
</evidence>
<dbReference type="Pfam" id="PF07995">
    <property type="entry name" value="GSDH"/>
    <property type="match status" value="1"/>
</dbReference>
<evidence type="ECO:0000313" key="6">
    <source>
        <dbReference type="EMBL" id="QDU40261.1"/>
    </source>
</evidence>
<dbReference type="PANTHER" id="PTHR19328">
    <property type="entry name" value="HEDGEHOG-INTERACTING PROTEIN"/>
    <property type="match status" value="1"/>
</dbReference>
<evidence type="ECO:0000313" key="7">
    <source>
        <dbReference type="Proteomes" id="UP000320496"/>
    </source>
</evidence>
<dbReference type="NCBIfam" id="TIGR02603">
    <property type="entry name" value="CxxCH_TIGR02603"/>
    <property type="match status" value="1"/>
</dbReference>
<dbReference type="RefSeq" id="WP_145371443.1">
    <property type="nucleotide sequence ID" value="NZ_CP036275.1"/>
</dbReference>
<keyword evidence="3 4" id="KW-0408">Iron</keyword>